<dbReference type="EMBL" id="UOFZ01000043">
    <property type="protein sequence ID" value="VAX12471.1"/>
    <property type="molecule type" value="Genomic_DNA"/>
</dbReference>
<organism evidence="1">
    <name type="scientific">hydrothermal vent metagenome</name>
    <dbReference type="NCBI Taxonomy" id="652676"/>
    <lineage>
        <taxon>unclassified sequences</taxon>
        <taxon>metagenomes</taxon>
        <taxon>ecological metagenomes</taxon>
    </lineage>
</organism>
<protein>
    <recommendedName>
        <fullName evidence="2">Outer membrane beta-barrel domain-containing protein</fullName>
    </recommendedName>
</protein>
<proteinExistence type="predicted"/>
<name>A0A3B1BDN3_9ZZZZ</name>
<gene>
    <name evidence="1" type="ORF">MNBD_GAMMA24-1831</name>
</gene>
<dbReference type="AlphaFoldDB" id="A0A3B1BDN3"/>
<accession>A0A3B1BDN3</accession>
<dbReference type="Gene3D" id="2.40.160.20">
    <property type="match status" value="1"/>
</dbReference>
<reference evidence="1" key="1">
    <citation type="submission" date="2018-06" db="EMBL/GenBank/DDBJ databases">
        <authorList>
            <person name="Zhirakovskaya E."/>
        </authorList>
    </citation>
    <scope>NUCLEOTIDE SEQUENCE</scope>
</reference>
<evidence type="ECO:0000313" key="1">
    <source>
        <dbReference type="EMBL" id="VAX12471.1"/>
    </source>
</evidence>
<dbReference type="SUPFAM" id="SSF56925">
    <property type="entry name" value="OMPA-like"/>
    <property type="match status" value="1"/>
</dbReference>
<dbReference type="InterPro" id="IPR030820">
    <property type="entry name" value="OMP_myx_plus_Proteobacteria"/>
</dbReference>
<dbReference type="InterPro" id="IPR011250">
    <property type="entry name" value="OMP/PagP_B-barrel"/>
</dbReference>
<sequence>MANWFCGILLMPRFLLLIFVSALALLPPVAVAAGQTLNDEKPVIEPQIYRRQIDESKIDSENFEATAFSGLMSVEDFGVNTLIGARLAFHVTEGIFFEASIGQVKTSKTSYERLNGSVELLTPGQRVLSYYDLSVGYNLLPGEAFLTRTRAFNTAFYVIAGMGSTRFAGDDRYTINYGFGYRFLASDWLALHADVRNHVFDMELLGAKTSTNNLEMSMGLSVFF</sequence>
<evidence type="ECO:0008006" key="2">
    <source>
        <dbReference type="Google" id="ProtNLM"/>
    </source>
</evidence>
<dbReference type="NCBIfam" id="TIGR04565">
    <property type="entry name" value="OMP_myx_plus"/>
    <property type="match status" value="1"/>
</dbReference>